<dbReference type="Pfam" id="PF08241">
    <property type="entry name" value="Methyltransf_11"/>
    <property type="match status" value="1"/>
</dbReference>
<gene>
    <name evidence="2" type="ORF">DN069_01470</name>
</gene>
<name>A0A2X0JHU0_9ACTN</name>
<dbReference type="Proteomes" id="UP000248889">
    <property type="component" value="Unassembled WGS sequence"/>
</dbReference>
<dbReference type="GO" id="GO:0008757">
    <property type="term" value="F:S-adenosylmethionine-dependent methyltransferase activity"/>
    <property type="evidence" value="ECO:0007669"/>
    <property type="project" value="InterPro"/>
</dbReference>
<sequence>MDLDRQFALPRGLGGALVGALMARRHGPQIRACVADLAPAAGEHVLEIGFGPGLGIAALALAAPELRIAGVDPSELMLASARRRTRRVGAGVQGRIELRRATADRLPWPDDTFDGVCATNSVQLWQPLDASLSEVRRVLRPGGRLALSVLEHAVLHDGGSAGPHYDASLLPALDAAGFTDAHAEWRPGRGVAVLHVTAVSPVAAQA</sequence>
<evidence type="ECO:0000313" key="2">
    <source>
        <dbReference type="EMBL" id="RAG87238.1"/>
    </source>
</evidence>
<accession>A0A2X0JHU0</accession>
<dbReference type="InterPro" id="IPR029063">
    <property type="entry name" value="SAM-dependent_MTases_sf"/>
</dbReference>
<evidence type="ECO:0000313" key="3">
    <source>
        <dbReference type="Proteomes" id="UP000248889"/>
    </source>
</evidence>
<dbReference type="GO" id="GO:0032259">
    <property type="term" value="P:methylation"/>
    <property type="evidence" value="ECO:0007669"/>
    <property type="project" value="UniProtKB-KW"/>
</dbReference>
<keyword evidence="2" id="KW-0808">Transferase</keyword>
<dbReference type="RefSeq" id="WP_111498851.1">
    <property type="nucleotide sequence ID" value="NZ_QKYN01000008.1"/>
</dbReference>
<dbReference type="OrthoDB" id="9805171at2"/>
<dbReference type="EMBL" id="QKYN01000008">
    <property type="protein sequence ID" value="RAG87238.1"/>
    <property type="molecule type" value="Genomic_DNA"/>
</dbReference>
<dbReference type="InterPro" id="IPR050508">
    <property type="entry name" value="Methyltransf_Superfamily"/>
</dbReference>
<dbReference type="SUPFAM" id="SSF53335">
    <property type="entry name" value="S-adenosyl-L-methionine-dependent methyltransferases"/>
    <property type="match status" value="1"/>
</dbReference>
<feature type="domain" description="Methyltransferase type 11" evidence="1">
    <location>
        <begin position="46"/>
        <end position="146"/>
    </location>
</feature>
<dbReference type="InterPro" id="IPR013216">
    <property type="entry name" value="Methyltransf_11"/>
</dbReference>
<dbReference type="PANTHER" id="PTHR42912:SF95">
    <property type="entry name" value="METHYLTRANSFERASE TYPE 11 DOMAIN-CONTAINING PROTEIN"/>
    <property type="match status" value="1"/>
</dbReference>
<protein>
    <submittedName>
        <fullName evidence="2">SAM-dependent methyltransferase</fullName>
    </submittedName>
</protein>
<dbReference type="CDD" id="cd02440">
    <property type="entry name" value="AdoMet_MTases"/>
    <property type="match status" value="1"/>
</dbReference>
<proteinExistence type="predicted"/>
<dbReference type="Gene3D" id="3.40.50.150">
    <property type="entry name" value="Vaccinia Virus protein VP39"/>
    <property type="match status" value="1"/>
</dbReference>
<evidence type="ECO:0000259" key="1">
    <source>
        <dbReference type="Pfam" id="PF08241"/>
    </source>
</evidence>
<comment type="caution">
    <text evidence="2">The sequence shown here is derived from an EMBL/GenBank/DDBJ whole genome shotgun (WGS) entry which is preliminary data.</text>
</comment>
<dbReference type="AlphaFoldDB" id="A0A2X0JHU0"/>
<organism evidence="2 3">
    <name type="scientific">Streptacidiphilus pinicola</name>
    <dbReference type="NCBI Taxonomy" id="2219663"/>
    <lineage>
        <taxon>Bacteria</taxon>
        <taxon>Bacillati</taxon>
        <taxon>Actinomycetota</taxon>
        <taxon>Actinomycetes</taxon>
        <taxon>Kitasatosporales</taxon>
        <taxon>Streptomycetaceae</taxon>
        <taxon>Streptacidiphilus</taxon>
    </lineage>
</organism>
<reference evidence="2 3" key="1">
    <citation type="submission" date="2018-06" db="EMBL/GenBank/DDBJ databases">
        <title>Streptacidiphilus pinicola sp. nov., isolated from pine grove soil.</title>
        <authorList>
            <person name="Roh S.G."/>
            <person name="Park S."/>
            <person name="Kim M.-K."/>
            <person name="Yun B.-R."/>
            <person name="Park J."/>
            <person name="Kim M.J."/>
            <person name="Kim Y.S."/>
            <person name="Kim S.B."/>
        </authorList>
    </citation>
    <scope>NUCLEOTIDE SEQUENCE [LARGE SCALE GENOMIC DNA]</scope>
    <source>
        <strain evidence="2 3">MMS16-CNU450</strain>
    </source>
</reference>
<keyword evidence="3" id="KW-1185">Reference proteome</keyword>
<keyword evidence="2" id="KW-0489">Methyltransferase</keyword>
<dbReference type="PANTHER" id="PTHR42912">
    <property type="entry name" value="METHYLTRANSFERASE"/>
    <property type="match status" value="1"/>
</dbReference>